<evidence type="ECO:0000313" key="1">
    <source>
        <dbReference type="EMBL" id="MBW71875.1"/>
    </source>
</evidence>
<protein>
    <submittedName>
        <fullName evidence="1">Putative secreted protein</fullName>
    </submittedName>
</protein>
<proteinExistence type="predicted"/>
<organism evidence="1">
    <name type="scientific">Anopheles darlingi</name>
    <name type="common">Mosquito</name>
    <dbReference type="NCBI Taxonomy" id="43151"/>
    <lineage>
        <taxon>Eukaryota</taxon>
        <taxon>Metazoa</taxon>
        <taxon>Ecdysozoa</taxon>
        <taxon>Arthropoda</taxon>
        <taxon>Hexapoda</taxon>
        <taxon>Insecta</taxon>
        <taxon>Pterygota</taxon>
        <taxon>Neoptera</taxon>
        <taxon>Endopterygota</taxon>
        <taxon>Diptera</taxon>
        <taxon>Nematocera</taxon>
        <taxon>Culicoidea</taxon>
        <taxon>Culicidae</taxon>
        <taxon>Anophelinae</taxon>
        <taxon>Anopheles</taxon>
    </lineage>
</organism>
<name>A0A2M4D2U7_ANODA</name>
<sequence>MRMCFFFAGIAVHHYHWFASSAIPSSYQLSSAPNAQPHTYTVPCMNSRYGELIMEENEEEKSWRDVKARKARPWVARPSVRPSVRSECVLFKRPTMRHRDRSPW</sequence>
<accession>A0A2M4D2U7</accession>
<dbReference type="EMBL" id="GGFL01007697">
    <property type="protein sequence ID" value="MBW71875.1"/>
    <property type="molecule type" value="Transcribed_RNA"/>
</dbReference>
<reference evidence="1" key="1">
    <citation type="submission" date="2018-01" db="EMBL/GenBank/DDBJ databases">
        <title>An insight into the sialome of Amazonian anophelines.</title>
        <authorList>
            <person name="Ribeiro J.M."/>
            <person name="Scarpassa V."/>
            <person name="Calvo E."/>
        </authorList>
    </citation>
    <scope>NUCLEOTIDE SEQUENCE</scope>
</reference>
<dbReference type="AlphaFoldDB" id="A0A2M4D2U7"/>